<gene>
    <name evidence="1" type="ORF">CPB84DRAFT_1745597</name>
</gene>
<reference evidence="1" key="1">
    <citation type="submission" date="2020-11" db="EMBL/GenBank/DDBJ databases">
        <authorList>
            <consortium name="DOE Joint Genome Institute"/>
            <person name="Ahrendt S."/>
            <person name="Riley R."/>
            <person name="Andreopoulos W."/>
            <person name="LaButti K."/>
            <person name="Pangilinan J."/>
            <person name="Ruiz-duenas F.J."/>
            <person name="Barrasa J.M."/>
            <person name="Sanchez-Garcia M."/>
            <person name="Camarero S."/>
            <person name="Miyauchi S."/>
            <person name="Serrano A."/>
            <person name="Linde D."/>
            <person name="Babiker R."/>
            <person name="Drula E."/>
            <person name="Ayuso-Fernandez I."/>
            <person name="Pacheco R."/>
            <person name="Padilla G."/>
            <person name="Ferreira P."/>
            <person name="Barriuso J."/>
            <person name="Kellner H."/>
            <person name="Castanera R."/>
            <person name="Alfaro M."/>
            <person name="Ramirez L."/>
            <person name="Pisabarro A.G."/>
            <person name="Kuo A."/>
            <person name="Tritt A."/>
            <person name="Lipzen A."/>
            <person name="He G."/>
            <person name="Yan M."/>
            <person name="Ng V."/>
            <person name="Cullen D."/>
            <person name="Martin F."/>
            <person name="Rosso M.-N."/>
            <person name="Henrissat B."/>
            <person name="Hibbett D."/>
            <person name="Martinez A.T."/>
            <person name="Grigoriev I.V."/>
        </authorList>
    </citation>
    <scope>NUCLEOTIDE SEQUENCE</scope>
    <source>
        <strain evidence="1">AH 44721</strain>
    </source>
</reference>
<name>A0A9P5TR15_GYMJU</name>
<comment type="caution">
    <text evidence="1">The sequence shown here is derived from an EMBL/GenBank/DDBJ whole genome shotgun (WGS) entry which is preliminary data.</text>
</comment>
<keyword evidence="2" id="KW-1185">Reference proteome</keyword>
<dbReference type="AlphaFoldDB" id="A0A9P5TR15"/>
<accession>A0A9P5TR15</accession>
<dbReference type="Proteomes" id="UP000724874">
    <property type="component" value="Unassembled WGS sequence"/>
</dbReference>
<dbReference type="OrthoDB" id="1410009at2759"/>
<organism evidence="1 2">
    <name type="scientific">Gymnopilus junonius</name>
    <name type="common">Spectacular rustgill mushroom</name>
    <name type="synonym">Gymnopilus spectabilis subsp. junonius</name>
    <dbReference type="NCBI Taxonomy" id="109634"/>
    <lineage>
        <taxon>Eukaryota</taxon>
        <taxon>Fungi</taxon>
        <taxon>Dikarya</taxon>
        <taxon>Basidiomycota</taxon>
        <taxon>Agaricomycotina</taxon>
        <taxon>Agaricomycetes</taxon>
        <taxon>Agaricomycetidae</taxon>
        <taxon>Agaricales</taxon>
        <taxon>Agaricineae</taxon>
        <taxon>Hymenogastraceae</taxon>
        <taxon>Gymnopilus</taxon>
    </lineage>
</organism>
<sequence>MAYAVLHQEGLFNAQEEHIDLSLMPSEHLKTKLLLPPVQSSHYHPTSLQTKLTVAHDAQIGNLKSRVGEAELEDIVKIGHTGENFKVLIGDGRDTSSRLLSDYEGLEAAHMARTPRTAPQQDNVMMEACNLQNMTIAQTIAQKLVDDELACLLLHDSIVYRTAQPKLYL</sequence>
<evidence type="ECO:0000313" key="1">
    <source>
        <dbReference type="EMBL" id="KAF8904991.1"/>
    </source>
</evidence>
<proteinExistence type="predicted"/>
<dbReference type="EMBL" id="JADNYJ010000024">
    <property type="protein sequence ID" value="KAF8904991.1"/>
    <property type="molecule type" value="Genomic_DNA"/>
</dbReference>
<evidence type="ECO:0000313" key="2">
    <source>
        <dbReference type="Proteomes" id="UP000724874"/>
    </source>
</evidence>
<protein>
    <submittedName>
        <fullName evidence="1">Uncharacterized protein</fullName>
    </submittedName>
</protein>